<proteinExistence type="predicted"/>
<gene>
    <name evidence="1" type="primary">TIM8_1</name>
    <name evidence="1" type="ORF">SLS59_001661</name>
</gene>
<sequence length="319" mass="34993">MRSSDASAAALYNLGTTAESPFDGDLHTKLEEWGYADNTPAMQKLHDPECNMASATGHMLSKAFADLGMQTASKGKGGPNTCFQIEHFDGPATIRNEDGSLPEKKEQYYMNCGTKYRVTGAEHTIGVNAASGAIFALNRKGAAKAAQGLWRKKPQVEELPHIRSSSDISRALWVRAVRNTPGASPQDIKYLCNMMIINKETNQLIKRAMQTLTSPLEGPIGWPGHDFSMDTEAGKALLGSPVGRWAGYFLMQHKRQLGGDKYIEKVRVFKSKKEGSWPYFVFYVAGFESSGSVMKGEELKDSKLAKGPARVHRGSRAKL</sequence>
<organism evidence="1 2">
    <name type="scientific">Nothophoma quercina</name>
    <dbReference type="NCBI Taxonomy" id="749835"/>
    <lineage>
        <taxon>Eukaryota</taxon>
        <taxon>Fungi</taxon>
        <taxon>Dikarya</taxon>
        <taxon>Ascomycota</taxon>
        <taxon>Pezizomycotina</taxon>
        <taxon>Dothideomycetes</taxon>
        <taxon>Pleosporomycetidae</taxon>
        <taxon>Pleosporales</taxon>
        <taxon>Pleosporineae</taxon>
        <taxon>Didymellaceae</taxon>
        <taxon>Nothophoma</taxon>
    </lineage>
</organism>
<evidence type="ECO:0000313" key="2">
    <source>
        <dbReference type="Proteomes" id="UP001521222"/>
    </source>
</evidence>
<comment type="caution">
    <text evidence="1">The sequence shown here is derived from an EMBL/GenBank/DDBJ whole genome shotgun (WGS) entry which is preliminary data.</text>
</comment>
<accession>A0ABR3RXY2</accession>
<keyword evidence="2" id="KW-1185">Reference proteome</keyword>
<dbReference type="EMBL" id="JAKIXB020000004">
    <property type="protein sequence ID" value="KAL1609296.1"/>
    <property type="molecule type" value="Genomic_DNA"/>
</dbReference>
<reference evidence="1 2" key="1">
    <citation type="submission" date="2024-02" db="EMBL/GenBank/DDBJ databases">
        <title>De novo assembly and annotation of 12 fungi associated with fruit tree decline syndrome in Ontario, Canada.</title>
        <authorList>
            <person name="Sulman M."/>
            <person name="Ellouze W."/>
            <person name="Ilyukhin E."/>
        </authorList>
    </citation>
    <scope>NUCLEOTIDE SEQUENCE [LARGE SCALE GENOMIC DNA]</scope>
    <source>
        <strain evidence="1 2">M97-236</strain>
    </source>
</reference>
<evidence type="ECO:0000313" key="1">
    <source>
        <dbReference type="EMBL" id="KAL1609296.1"/>
    </source>
</evidence>
<protein>
    <submittedName>
        <fullName evidence="1">Mitochondrial import inner membrane translocase subunit tim8</fullName>
    </submittedName>
</protein>
<dbReference type="Proteomes" id="UP001521222">
    <property type="component" value="Unassembled WGS sequence"/>
</dbReference>
<name>A0ABR3RXY2_9PLEO</name>